<dbReference type="InterPro" id="IPR013320">
    <property type="entry name" value="ConA-like_dom_sf"/>
</dbReference>
<dbReference type="InterPro" id="IPR001791">
    <property type="entry name" value="Laminin_G"/>
</dbReference>
<dbReference type="InterPro" id="IPR011040">
    <property type="entry name" value="Sialidase"/>
</dbReference>
<dbReference type="Pfam" id="PF12733">
    <property type="entry name" value="Cadherin-like"/>
    <property type="match status" value="1"/>
</dbReference>
<keyword evidence="4" id="KW-0732">Signal</keyword>
<dbReference type="Gene3D" id="2.60.120.200">
    <property type="match status" value="2"/>
</dbReference>
<dbReference type="PROSITE" id="PS51272">
    <property type="entry name" value="SLH"/>
    <property type="match status" value="3"/>
</dbReference>
<keyword evidence="8" id="KW-1185">Reference proteome</keyword>
<comment type="catalytic activity">
    <reaction evidence="1">
        <text>Hydrolysis of alpha-(2-&gt;3)-, alpha-(2-&gt;6)-, alpha-(2-&gt;8)- glycosidic linkages of terminal sialic acid residues in oligosaccharides, glycoproteins, glycolipids, colominic acid and synthetic substrates.</text>
        <dbReference type="EC" id="3.2.1.18"/>
    </reaction>
</comment>
<dbReference type="Pfam" id="PF13088">
    <property type="entry name" value="BNR_2"/>
    <property type="match status" value="1"/>
</dbReference>
<comment type="similarity">
    <text evidence="2">Belongs to the glycosyl hydrolase 33 family.</text>
</comment>
<feature type="domain" description="SLH" evidence="6">
    <location>
        <begin position="1516"/>
        <end position="1579"/>
    </location>
</feature>
<dbReference type="Pfam" id="PF18998">
    <property type="entry name" value="Flg_new_2"/>
    <property type="match status" value="3"/>
</dbReference>
<dbReference type="Gene3D" id="2.120.10.10">
    <property type="match status" value="1"/>
</dbReference>
<dbReference type="InterPro" id="IPR044060">
    <property type="entry name" value="Bacterial_rp_domain"/>
</dbReference>
<evidence type="ECO:0000313" key="8">
    <source>
        <dbReference type="Proteomes" id="UP000632125"/>
    </source>
</evidence>
<dbReference type="GO" id="GO:0004308">
    <property type="term" value="F:exo-alpha-sialidase activity"/>
    <property type="evidence" value="ECO:0007669"/>
    <property type="project" value="UniProtKB-EC"/>
</dbReference>
<protein>
    <recommendedName>
        <fullName evidence="3">exo-alpha-sialidase</fullName>
        <ecNumber evidence="3">3.2.1.18</ecNumber>
    </recommendedName>
</protein>
<dbReference type="GO" id="GO:0006689">
    <property type="term" value="P:ganglioside catabolic process"/>
    <property type="evidence" value="ECO:0007669"/>
    <property type="project" value="TreeGrafter"/>
</dbReference>
<feature type="domain" description="SLH" evidence="6">
    <location>
        <begin position="1580"/>
        <end position="1639"/>
    </location>
</feature>
<dbReference type="CDD" id="cd00110">
    <property type="entry name" value="LamG"/>
    <property type="match status" value="1"/>
</dbReference>
<dbReference type="Pfam" id="PF07554">
    <property type="entry name" value="FIVAR"/>
    <property type="match status" value="2"/>
</dbReference>
<keyword evidence="5" id="KW-1015">Disulfide bond</keyword>
<name>A0A927CLW4_9BACL</name>
<dbReference type="InterPro" id="IPR006558">
    <property type="entry name" value="LamG-like"/>
</dbReference>
<dbReference type="PANTHER" id="PTHR10628">
    <property type="entry name" value="SIALIDASE"/>
    <property type="match status" value="1"/>
</dbReference>
<dbReference type="Proteomes" id="UP000632125">
    <property type="component" value="Unassembled WGS sequence"/>
</dbReference>
<evidence type="ECO:0000256" key="4">
    <source>
        <dbReference type="ARBA" id="ARBA00022729"/>
    </source>
</evidence>
<dbReference type="InterPro" id="IPR026856">
    <property type="entry name" value="Sialidase_fam"/>
</dbReference>
<dbReference type="GO" id="GO:0005737">
    <property type="term" value="C:cytoplasm"/>
    <property type="evidence" value="ECO:0007669"/>
    <property type="project" value="TreeGrafter"/>
</dbReference>
<dbReference type="CDD" id="cd15482">
    <property type="entry name" value="Sialidase_non-viral"/>
    <property type="match status" value="1"/>
</dbReference>
<dbReference type="InterPro" id="IPR036278">
    <property type="entry name" value="Sialidase_sf"/>
</dbReference>
<dbReference type="GO" id="GO:0009313">
    <property type="term" value="P:oligosaccharide catabolic process"/>
    <property type="evidence" value="ECO:0007669"/>
    <property type="project" value="TreeGrafter"/>
</dbReference>
<dbReference type="Gene3D" id="1.20.1270.90">
    <property type="entry name" value="AF1782-like"/>
    <property type="match status" value="1"/>
</dbReference>
<dbReference type="Pfam" id="PF00395">
    <property type="entry name" value="SLH"/>
    <property type="match status" value="2"/>
</dbReference>
<dbReference type="RefSeq" id="WP_190860741.1">
    <property type="nucleotide sequence ID" value="NZ_JACXIY010000013.1"/>
</dbReference>
<dbReference type="PANTHER" id="PTHR10628:SF30">
    <property type="entry name" value="EXO-ALPHA-SIALIDASE"/>
    <property type="match status" value="1"/>
</dbReference>
<reference evidence="7" key="1">
    <citation type="submission" date="2020-09" db="EMBL/GenBank/DDBJ databases">
        <title>A novel bacterium of genus Paenibacillus, isolated from South China Sea.</title>
        <authorList>
            <person name="Huang H."/>
            <person name="Mo K."/>
            <person name="Hu Y."/>
        </authorList>
    </citation>
    <scope>NUCLEOTIDE SEQUENCE</scope>
    <source>
        <strain evidence="7">IB182493</strain>
    </source>
</reference>
<gene>
    <name evidence="7" type="ORF">IDH41_10395</name>
</gene>
<evidence type="ECO:0000313" key="7">
    <source>
        <dbReference type="EMBL" id="MBD2868988.1"/>
    </source>
</evidence>
<evidence type="ECO:0000256" key="3">
    <source>
        <dbReference type="ARBA" id="ARBA00012733"/>
    </source>
</evidence>
<dbReference type="SMART" id="SM00560">
    <property type="entry name" value="LamGL"/>
    <property type="match status" value="2"/>
</dbReference>
<dbReference type="EC" id="3.2.1.18" evidence="3"/>
<dbReference type="SUPFAM" id="SSF50939">
    <property type="entry name" value="Sialidases"/>
    <property type="match status" value="1"/>
</dbReference>
<dbReference type="EMBL" id="JACXIY010000013">
    <property type="protein sequence ID" value="MBD2868988.1"/>
    <property type="molecule type" value="Genomic_DNA"/>
</dbReference>
<dbReference type="Pfam" id="PF13385">
    <property type="entry name" value="Laminin_G_3"/>
    <property type="match status" value="2"/>
</dbReference>
<dbReference type="Gene3D" id="1.20.1270.70">
    <property type="entry name" value="Designed single chain three-helix bundle"/>
    <property type="match status" value="1"/>
</dbReference>
<organism evidence="7 8">
    <name type="scientific">Paenibacillus arenilitoris</name>
    <dbReference type="NCBI Taxonomy" id="2772299"/>
    <lineage>
        <taxon>Bacteria</taxon>
        <taxon>Bacillati</taxon>
        <taxon>Bacillota</taxon>
        <taxon>Bacilli</taxon>
        <taxon>Bacillales</taxon>
        <taxon>Paenibacillaceae</taxon>
        <taxon>Paenibacillus</taxon>
    </lineage>
</organism>
<dbReference type="InterPro" id="IPR025883">
    <property type="entry name" value="Cadherin-like_domain"/>
</dbReference>
<comment type="caution">
    <text evidence="7">The sequence shown here is derived from an EMBL/GenBank/DDBJ whole genome shotgun (WGS) entry which is preliminary data.</text>
</comment>
<dbReference type="SUPFAM" id="SSF49899">
    <property type="entry name" value="Concanavalin A-like lectins/glucanases"/>
    <property type="match status" value="2"/>
</dbReference>
<evidence type="ECO:0000256" key="1">
    <source>
        <dbReference type="ARBA" id="ARBA00000427"/>
    </source>
</evidence>
<feature type="domain" description="SLH" evidence="6">
    <location>
        <begin position="1645"/>
        <end position="1701"/>
    </location>
</feature>
<dbReference type="GO" id="GO:0016020">
    <property type="term" value="C:membrane"/>
    <property type="evidence" value="ECO:0007669"/>
    <property type="project" value="TreeGrafter"/>
</dbReference>
<sequence>MNNPVMIAEKDANTVHLLYSKEYAETFHLKSTDGGATWTNPLDPQSSEPENITDVFRESEYEWRVVAVGPGHGIQLENGRLLAAVWMANGGAAQPTAHSPSVVSSVYSDNLGETWHMGEIIAADSPELSNPNESALVELSDGRVMINMRNNDSGNRRAVSVSANGISGWSTPVFDEELVDPLCFGSIVRYDENRILFVNANSETAREHLTLRMSEDNGQTWAYSRLLQLGGAAYSDIAVGPDKSIYVFYERDPYKFLTVKKFDLEWLTSPPPMAQLNDIEIPGADFAPTFISEVYDYDVRVDATASTISVTPVAYPNSNPEITINGEPARSGEVFEVEIPGESAEIRISVTANEQTNTYTLHPVKKRLVTNWKFEKSDAGKLRDSSGFGNEAVTTFRGIAFEQGYIGKALKFDDLPTGQTTQERELLDVPGIDATKFGTGDFAVSAWINADDVIGGQHILFWYGRNTSDISQWWVRIKPNAAAGRANLEFSNGNKPGGVGVEINAGTTDAPIQAGVWHHIVVQRKNGIMEIYVDGVRKVRKGSTPVNISRGPETNLYVGRAKSGDRGWLGKMDEIRMYNYGLSQAEIQTLSGMPSVDTTALEAKMGEAKALNANDYPAEAWANLQAVLTAADVLLDSEAMTQANVNHAEGELQAAISELEPGYPVTVRVSPEEGGSVAGDIGYSEQGDSVTLTAAANTDYRFVNWTKDGVEVGANPTYTFTMGAQAVNLTANFEMTITRTVAVSANPANGGRVTGGGEYVQGSSVTVSAEAEAGYQFVNWTQSGTAVSDNPNYTFVVGAEDVELTAHYVKQQLVANWKFERPGDSGIHDSSGRGNDSAVINGAAISTGYIGKSIAFSDSSHYIDVTGSDDGGMRFGTGDFTVTAWVQANQLDGQRFLFWYGELAAPVSQWWARTSGTAVQFSTGFSGTETIVWTANDAIKQNEWTHLAFQRKENQLYIYVNGEEIVNKASLPLHVSGGSNTLRIGKARSGADRPWNGKIDEVRLYNYGLDAEDIRALASQTSVDTSLLDAALIEAGLLNEADYSPQSWAALQMAVTAAEAELDDDALTQEGIDEALAGLQAGMAALVAVYPVDVTASPAHGGTVGGAGSYAEGDSVEVTAAANPGYRFVSWTIDGAEAGTGASYTFTMGTEAVHLVAGFAAVSGGSGDGTPPVAPPPSDENGVTEQRMEAVIHDLANAASDADAKSGLTAAIAIVTELGKAAESAATTADKAAAAADAARLVGAAAFAIDKIEDPKEALNKTVGIIQSASAVIRHAEAAGISGQAVSASLWRAADKAMAKWSAEPVQPVVAEGKSSAVIDDHTAAALVARMGDIRHAADQLNKELGAAGADAQVDAVLVIKAAGLADVKEAETRLPAHLIAQASDHAIGKIVIDTGIAKVAVVPETIVAKDDEAVALTVTKADASELSAEVQAAAGSSSVYDFKLVIGDAEISRFGQPLDIALPYTLKPGENPNKMTVLYINDSGELENMAGVYDEATGWISFKTSHFSYYDAMENDKTFADLGKVGWARDAIETLAARGIIDGTGKNAFEPSGYVTRAQFAALLVRAFQLMDNDAVSSFNDVSESDWFYEEVASAVQAELIEGSGEGSFNPNGYITRQDMSVMIGRALIKLKGKSLPAETNPFLEKYADASQISDYAKNLAALSVKYAILEGRSATGFAPKSLSTRAEAAVIIARLLELR</sequence>
<evidence type="ECO:0000256" key="5">
    <source>
        <dbReference type="ARBA" id="ARBA00023157"/>
    </source>
</evidence>
<evidence type="ECO:0000259" key="6">
    <source>
        <dbReference type="PROSITE" id="PS51272"/>
    </source>
</evidence>
<dbReference type="InterPro" id="IPR001119">
    <property type="entry name" value="SLH_dom"/>
</dbReference>
<evidence type="ECO:0000256" key="2">
    <source>
        <dbReference type="ARBA" id="ARBA00009348"/>
    </source>
</evidence>
<proteinExistence type="inferred from homology"/>
<accession>A0A927CLW4</accession>